<reference evidence="1" key="1">
    <citation type="journal article" date="2023" name="G3 (Bethesda)">
        <title>A reference genome for the long-term kleptoplast-retaining sea slug Elysia crispata morphotype clarki.</title>
        <authorList>
            <person name="Eastman K.E."/>
            <person name="Pendleton A.L."/>
            <person name="Shaikh M.A."/>
            <person name="Suttiyut T."/>
            <person name="Ogas R."/>
            <person name="Tomko P."/>
            <person name="Gavelis G."/>
            <person name="Widhalm J.R."/>
            <person name="Wisecaver J.H."/>
        </authorList>
    </citation>
    <scope>NUCLEOTIDE SEQUENCE</scope>
    <source>
        <strain evidence="1">ECLA1</strain>
    </source>
</reference>
<sequence>MENTRRAQTGIQKRKRTINWPQSPENGLCAHPKVSCGRTFCVCTRPMAIRVRTGEPRSGEPLCLVICQDILASTILHSSRNMEIPAQNKRSSRLNHRRLPPALELRSTVVEQGKGCKDFLVSRTTGVCPEGHLWTVRHRLREMTSDRICCSRCVLSSDLDPSTVITDNCITSNTQHPLTFTLLRVRQAGNPTSLRVSEKSIMGDSWGSCYFRRFNKRGGNSGPSPIIGSSPSTAVTHSS</sequence>
<organism evidence="1 2">
    <name type="scientific">Elysia crispata</name>
    <name type="common">lettuce slug</name>
    <dbReference type="NCBI Taxonomy" id="231223"/>
    <lineage>
        <taxon>Eukaryota</taxon>
        <taxon>Metazoa</taxon>
        <taxon>Spiralia</taxon>
        <taxon>Lophotrochozoa</taxon>
        <taxon>Mollusca</taxon>
        <taxon>Gastropoda</taxon>
        <taxon>Heterobranchia</taxon>
        <taxon>Euthyneura</taxon>
        <taxon>Panpulmonata</taxon>
        <taxon>Sacoglossa</taxon>
        <taxon>Placobranchoidea</taxon>
        <taxon>Plakobranchidae</taxon>
        <taxon>Elysia</taxon>
    </lineage>
</organism>
<dbReference type="Proteomes" id="UP001283361">
    <property type="component" value="Unassembled WGS sequence"/>
</dbReference>
<evidence type="ECO:0000313" key="1">
    <source>
        <dbReference type="EMBL" id="KAK3784755.1"/>
    </source>
</evidence>
<dbReference type="EMBL" id="JAWDGP010002216">
    <property type="protein sequence ID" value="KAK3784755.1"/>
    <property type="molecule type" value="Genomic_DNA"/>
</dbReference>
<proteinExistence type="predicted"/>
<gene>
    <name evidence="1" type="ORF">RRG08_032208</name>
</gene>
<comment type="caution">
    <text evidence="1">The sequence shown here is derived from an EMBL/GenBank/DDBJ whole genome shotgun (WGS) entry which is preliminary data.</text>
</comment>
<name>A0AAE1DWB5_9GAST</name>
<dbReference type="AlphaFoldDB" id="A0AAE1DWB5"/>
<keyword evidence="2" id="KW-1185">Reference proteome</keyword>
<accession>A0AAE1DWB5</accession>
<protein>
    <submittedName>
        <fullName evidence="1">Uncharacterized protein</fullName>
    </submittedName>
</protein>
<evidence type="ECO:0000313" key="2">
    <source>
        <dbReference type="Proteomes" id="UP001283361"/>
    </source>
</evidence>